<evidence type="ECO:0000256" key="1">
    <source>
        <dbReference type="SAM" id="Phobius"/>
    </source>
</evidence>
<gene>
    <name evidence="3" type="ORF">SCAL_000404</name>
</gene>
<dbReference type="InterPro" id="IPR043717">
    <property type="entry name" value="DUF5658"/>
</dbReference>
<feature type="transmembrane region" description="Helical" evidence="1">
    <location>
        <begin position="126"/>
        <end position="145"/>
    </location>
</feature>
<dbReference type="AlphaFoldDB" id="A0A1F2PBW3"/>
<keyword evidence="1" id="KW-1133">Transmembrane helix</keyword>
<proteinExistence type="predicted"/>
<keyword evidence="4" id="KW-1185">Reference proteome</keyword>
<reference evidence="3" key="1">
    <citation type="submission" date="2016-05" db="EMBL/GenBank/DDBJ databases">
        <title>Microbial consortia oxidize butane by reversing methanogenesis.</title>
        <authorList>
            <person name="Laso-Perez R."/>
            <person name="Richter M."/>
            <person name="Wegener G."/>
            <person name="Musat F."/>
        </authorList>
    </citation>
    <scope>NUCLEOTIDE SEQUENCE [LARGE SCALE GENOMIC DNA]</scope>
    <source>
        <strain evidence="3">BOX2</strain>
    </source>
</reference>
<protein>
    <submittedName>
        <fullName evidence="3">Membrane protein</fullName>
    </submittedName>
</protein>
<keyword evidence="1" id="KW-0472">Membrane</keyword>
<sequence>MQKTDEVAPEPYLSHKVLFFSGLLTFGLLDGLTAAMMINEKGVLAEANPFLREIVISYGSLSFLLFKVATCFMLFSIPLLIQHFSKESMFWTINGFYGVFTIAGIIAATNNWIFMKMNDPFIDPKLAIGVTFLMLVIVVKLGDIVDYKQNHASRPVHSRITDVEWEKMKQEMGYPD</sequence>
<comment type="caution">
    <text evidence="3">The sequence shown here is derived from an EMBL/GenBank/DDBJ whole genome shotgun (WGS) entry which is preliminary data.</text>
</comment>
<organism evidence="3 4">
    <name type="scientific">Candidatus Syntropharchaeum caldarium</name>
    <dbReference type="NCBI Taxonomy" id="1838285"/>
    <lineage>
        <taxon>Archaea</taxon>
        <taxon>Methanobacteriati</taxon>
        <taxon>Methanobacteriota</taxon>
        <taxon>Stenosarchaea group</taxon>
        <taxon>Methanomicrobia</taxon>
        <taxon>Methanosarcinales</taxon>
        <taxon>ANME-2 cluster</taxon>
        <taxon>Candidatus Syntropharchaeum</taxon>
    </lineage>
</organism>
<dbReference type="Proteomes" id="UP000186940">
    <property type="component" value="Unassembled WGS sequence"/>
</dbReference>
<feature type="transmembrane region" description="Helical" evidence="1">
    <location>
        <begin position="93"/>
        <end position="114"/>
    </location>
</feature>
<feature type="domain" description="DUF5658" evidence="2">
    <location>
        <begin position="23"/>
        <end position="110"/>
    </location>
</feature>
<feature type="transmembrane region" description="Helical" evidence="1">
    <location>
        <begin position="17"/>
        <end position="38"/>
    </location>
</feature>
<dbReference type="Pfam" id="PF18902">
    <property type="entry name" value="DUF5658"/>
    <property type="match status" value="1"/>
</dbReference>
<evidence type="ECO:0000259" key="2">
    <source>
        <dbReference type="Pfam" id="PF18902"/>
    </source>
</evidence>
<evidence type="ECO:0000313" key="3">
    <source>
        <dbReference type="EMBL" id="OFV68728.1"/>
    </source>
</evidence>
<keyword evidence="1" id="KW-0812">Transmembrane</keyword>
<evidence type="ECO:0000313" key="4">
    <source>
        <dbReference type="Proteomes" id="UP000186940"/>
    </source>
</evidence>
<name>A0A1F2PBW3_9EURY</name>
<accession>A0A1F2PBW3</accession>
<dbReference type="EMBL" id="LYOS01000001">
    <property type="protein sequence ID" value="OFV68728.1"/>
    <property type="molecule type" value="Genomic_DNA"/>
</dbReference>
<feature type="transmembrane region" description="Helical" evidence="1">
    <location>
        <begin position="58"/>
        <end position="81"/>
    </location>
</feature>